<organism evidence="1 2">
    <name type="scientific">Pleurodeles waltl</name>
    <name type="common">Iberian ribbed newt</name>
    <dbReference type="NCBI Taxonomy" id="8319"/>
    <lineage>
        <taxon>Eukaryota</taxon>
        <taxon>Metazoa</taxon>
        <taxon>Chordata</taxon>
        <taxon>Craniata</taxon>
        <taxon>Vertebrata</taxon>
        <taxon>Euteleostomi</taxon>
        <taxon>Amphibia</taxon>
        <taxon>Batrachia</taxon>
        <taxon>Caudata</taxon>
        <taxon>Salamandroidea</taxon>
        <taxon>Salamandridae</taxon>
        <taxon>Pleurodelinae</taxon>
        <taxon>Pleurodeles</taxon>
    </lineage>
</organism>
<evidence type="ECO:0000313" key="1">
    <source>
        <dbReference type="EMBL" id="KAJ1200429.1"/>
    </source>
</evidence>
<dbReference type="PANTHER" id="PTHR11505">
    <property type="entry name" value="L1 TRANSPOSABLE ELEMENT-RELATED"/>
    <property type="match status" value="1"/>
</dbReference>
<dbReference type="Gene3D" id="3.30.250.20">
    <property type="entry name" value="L1 transposable element, C-terminal domain"/>
    <property type="match status" value="1"/>
</dbReference>
<dbReference type="AlphaFoldDB" id="A0AAV7VIC0"/>
<comment type="caution">
    <text evidence="1">The sequence shown here is derived from an EMBL/GenBank/DDBJ whole genome shotgun (WGS) entry which is preliminary data.</text>
</comment>
<dbReference type="EMBL" id="JANPWB010000003">
    <property type="protein sequence ID" value="KAJ1200429.1"/>
    <property type="molecule type" value="Genomic_DNA"/>
</dbReference>
<proteinExistence type="predicted"/>
<protein>
    <submittedName>
        <fullName evidence="1">Uncharacterized protein</fullName>
    </submittedName>
</protein>
<dbReference type="Proteomes" id="UP001066276">
    <property type="component" value="Chromosome 2_1"/>
</dbReference>
<sequence>MKGVPSQTMTGKLEDFVERHFRYVAPDLKDQTVVLDRTHRVGWPARSPGQAQDILTCLHHYKQRETIMAAAWDQPLIDFEGFRVGLFQDLSSLTLQRRKTLRPVTDFLRDNNIRYKWGNPFHLQFVWQNETCAVRTIEEAQALEGMPPRLWETVPPPKN</sequence>
<dbReference type="InterPro" id="IPR042566">
    <property type="entry name" value="L1_C"/>
</dbReference>
<reference evidence="1" key="1">
    <citation type="journal article" date="2022" name="bioRxiv">
        <title>Sequencing and chromosome-scale assembly of the giantPleurodeles waltlgenome.</title>
        <authorList>
            <person name="Brown T."/>
            <person name="Elewa A."/>
            <person name="Iarovenko S."/>
            <person name="Subramanian E."/>
            <person name="Araus A.J."/>
            <person name="Petzold A."/>
            <person name="Susuki M."/>
            <person name="Suzuki K.-i.T."/>
            <person name="Hayashi T."/>
            <person name="Toyoda A."/>
            <person name="Oliveira C."/>
            <person name="Osipova E."/>
            <person name="Leigh N.D."/>
            <person name="Simon A."/>
            <person name="Yun M.H."/>
        </authorList>
    </citation>
    <scope>NUCLEOTIDE SEQUENCE</scope>
    <source>
        <strain evidence="1">20211129_DDA</strain>
        <tissue evidence="1">Liver</tissue>
    </source>
</reference>
<name>A0AAV7VIC0_PLEWA</name>
<evidence type="ECO:0000313" key="2">
    <source>
        <dbReference type="Proteomes" id="UP001066276"/>
    </source>
</evidence>
<dbReference type="InterPro" id="IPR004244">
    <property type="entry name" value="Transposase_22"/>
</dbReference>
<gene>
    <name evidence="1" type="ORF">NDU88_004253</name>
</gene>
<accession>A0AAV7VIC0</accession>
<keyword evidence="2" id="KW-1185">Reference proteome</keyword>